<dbReference type="GO" id="GO:0005829">
    <property type="term" value="C:cytosol"/>
    <property type="evidence" value="ECO:0007669"/>
    <property type="project" value="TreeGrafter"/>
</dbReference>
<dbReference type="GO" id="GO:0006520">
    <property type="term" value="P:amino acid metabolic process"/>
    <property type="evidence" value="ECO:0007669"/>
    <property type="project" value="InterPro"/>
</dbReference>
<comment type="pathway">
    <text evidence="1 7">Pyrimidine metabolism; UMP biosynthesis via de novo pathway; (S)-dihydroorotate from bicarbonate: step 2/3.</text>
</comment>
<sequence length="300" mass="33803">MSSLTSLKMLSVEEIDRILDDAERLYEVRHVGSRNGHVIANLFFEASTRTKCSFEMAQKQLGIDTLHFDVATSSVNKGEGLYDTAKTLESIGCDAFIIRHGETRYYEQLKGLTVPIINAGDGSGDHPTQSLLDLLTIRQEFGLFRGLKVVIVGDILHSRVAHSNIEVLERFGAEVYVSGPEEWIDEDIPREKRLTIDEAVEIADVVMLLRIQLERHDGEMLSNPDDYLQTYGLTMEREKRMKPHGIIMHPAPVNRGVEIDSSLVECERSRIFKQMNNGVAVRKAVLVRALHQKEAPVHVV</sequence>
<dbReference type="Gene3D" id="3.40.50.1370">
    <property type="entry name" value="Aspartate/ornithine carbamoyltransferase"/>
    <property type="match status" value="2"/>
</dbReference>
<dbReference type="PANTHER" id="PTHR45753:SF6">
    <property type="entry name" value="ASPARTATE CARBAMOYLTRANSFERASE"/>
    <property type="match status" value="1"/>
</dbReference>
<dbReference type="AlphaFoldDB" id="D6XTP5"/>
<dbReference type="SUPFAM" id="SSF53671">
    <property type="entry name" value="Aspartate/ornithine carbamoyltransferase"/>
    <property type="match status" value="1"/>
</dbReference>
<dbReference type="NCBIfam" id="NF002032">
    <property type="entry name" value="PRK00856.1"/>
    <property type="match status" value="1"/>
</dbReference>
<evidence type="ECO:0000256" key="2">
    <source>
        <dbReference type="ARBA" id="ARBA00008896"/>
    </source>
</evidence>
<dbReference type="Pfam" id="PF02729">
    <property type="entry name" value="OTCace_N"/>
    <property type="match status" value="1"/>
</dbReference>
<dbReference type="PROSITE" id="PS00097">
    <property type="entry name" value="CARBAMOYLTRANSFERASE"/>
    <property type="match status" value="1"/>
</dbReference>
<feature type="binding site" evidence="7">
    <location>
        <position position="252"/>
    </location>
    <ligand>
        <name>carbamoyl phosphate</name>
        <dbReference type="ChEBI" id="CHEBI:58228"/>
    </ligand>
</feature>
<dbReference type="InterPro" id="IPR006132">
    <property type="entry name" value="Asp/Orn_carbamoyltranf_P-bd"/>
</dbReference>
<dbReference type="STRING" id="439292.Bsel_1673"/>
<dbReference type="RefSeq" id="WP_013172605.1">
    <property type="nucleotide sequence ID" value="NC_014219.1"/>
</dbReference>
<evidence type="ECO:0000313" key="10">
    <source>
        <dbReference type="EMBL" id="ADH99181.1"/>
    </source>
</evidence>
<feature type="binding site" evidence="7">
    <location>
        <position position="99"/>
    </location>
    <ligand>
        <name>carbamoyl phosphate</name>
        <dbReference type="ChEBI" id="CHEBI:58228"/>
    </ligand>
</feature>
<dbReference type="EMBL" id="CP001791">
    <property type="protein sequence ID" value="ADH99181.1"/>
    <property type="molecule type" value="Genomic_DNA"/>
</dbReference>
<proteinExistence type="inferred from homology"/>
<dbReference type="GO" id="GO:0004070">
    <property type="term" value="F:aspartate carbamoyltransferase activity"/>
    <property type="evidence" value="ECO:0007669"/>
    <property type="project" value="UniProtKB-UniRule"/>
</dbReference>
<evidence type="ECO:0000259" key="9">
    <source>
        <dbReference type="Pfam" id="PF02729"/>
    </source>
</evidence>
<dbReference type="NCBIfam" id="TIGR00670">
    <property type="entry name" value="asp_carb_tr"/>
    <property type="match status" value="1"/>
</dbReference>
<dbReference type="OrthoDB" id="9774690at2"/>
<keyword evidence="11" id="KW-1185">Reference proteome</keyword>
<evidence type="ECO:0000256" key="5">
    <source>
        <dbReference type="ARBA" id="ARBA00043884"/>
    </source>
</evidence>
<feature type="binding site" evidence="7">
    <location>
        <position position="126"/>
    </location>
    <ligand>
        <name>carbamoyl phosphate</name>
        <dbReference type="ChEBI" id="CHEBI:58228"/>
    </ligand>
</feature>
<feature type="binding site" evidence="7">
    <location>
        <position position="129"/>
    </location>
    <ligand>
        <name>carbamoyl phosphate</name>
        <dbReference type="ChEBI" id="CHEBI:58228"/>
    </ligand>
</feature>
<dbReference type="InterPro" id="IPR006130">
    <property type="entry name" value="Asp/Orn_carbamoylTrfase"/>
</dbReference>
<reference evidence="10" key="1">
    <citation type="submission" date="2009-10" db="EMBL/GenBank/DDBJ databases">
        <title>Complete sequence of Bacillus selenitireducens MLS10.</title>
        <authorList>
            <consortium name="US DOE Joint Genome Institute"/>
            <person name="Lucas S."/>
            <person name="Copeland A."/>
            <person name="Lapidus A."/>
            <person name="Glavina del Rio T."/>
            <person name="Dalin E."/>
            <person name="Tice H."/>
            <person name="Bruce D."/>
            <person name="Goodwin L."/>
            <person name="Pitluck S."/>
            <person name="Sims D."/>
            <person name="Brettin T."/>
            <person name="Detter J.C."/>
            <person name="Han C."/>
            <person name="Larimer F."/>
            <person name="Land M."/>
            <person name="Hauser L."/>
            <person name="Kyrpides N."/>
            <person name="Ovchinnikova G."/>
            <person name="Stolz J."/>
        </authorList>
    </citation>
    <scope>NUCLEOTIDE SEQUENCE [LARGE SCALE GENOMIC DNA]</scope>
    <source>
        <strain evidence="10">MLS10</strain>
    </source>
</reference>
<feature type="binding site" evidence="7">
    <location>
        <position position="77"/>
    </location>
    <ligand>
        <name>L-aspartate</name>
        <dbReference type="ChEBI" id="CHEBI:29991"/>
    </ligand>
</feature>
<feature type="binding site" evidence="7">
    <location>
        <position position="251"/>
    </location>
    <ligand>
        <name>carbamoyl phosphate</name>
        <dbReference type="ChEBI" id="CHEBI:58228"/>
    </ligand>
</feature>
<name>D6XTP5_BACIE</name>
<evidence type="ECO:0000256" key="7">
    <source>
        <dbReference type="HAMAP-Rule" id="MF_00001"/>
    </source>
</evidence>
<gene>
    <name evidence="7" type="primary">pyrB</name>
    <name evidence="10" type="ordered locus">Bsel_1673</name>
</gene>
<dbReference type="InterPro" id="IPR036901">
    <property type="entry name" value="Asp/Orn_carbamoylTrfase_sf"/>
</dbReference>
<dbReference type="UniPathway" id="UPA00070">
    <property type="reaction ID" value="UER00116"/>
</dbReference>
<organism evidence="10 11">
    <name type="scientific">Bacillus selenitireducens (strain ATCC 700615 / DSM 15326 / MLS10)</name>
    <dbReference type="NCBI Taxonomy" id="439292"/>
    <lineage>
        <taxon>Bacteria</taxon>
        <taxon>Bacillati</taxon>
        <taxon>Bacillota</taxon>
        <taxon>Bacilli</taxon>
        <taxon>Bacillales</taxon>
        <taxon>Bacillaceae</taxon>
        <taxon>Salisediminibacterium</taxon>
    </lineage>
</organism>
<dbReference type="EC" id="2.1.3.2" evidence="7"/>
<dbReference type="FunFam" id="3.40.50.1370:FF:000011">
    <property type="entry name" value="Aspartate carbamoyltransferase"/>
    <property type="match status" value="1"/>
</dbReference>
<dbReference type="GO" id="GO:0006207">
    <property type="term" value="P:'de novo' pyrimidine nucleobase biosynthetic process"/>
    <property type="evidence" value="ECO:0007669"/>
    <property type="project" value="InterPro"/>
</dbReference>
<evidence type="ECO:0000256" key="1">
    <source>
        <dbReference type="ARBA" id="ARBA00004852"/>
    </source>
</evidence>
<dbReference type="eggNOG" id="COG0540">
    <property type="taxonomic scope" value="Bacteria"/>
</dbReference>
<evidence type="ECO:0000259" key="8">
    <source>
        <dbReference type="Pfam" id="PF00185"/>
    </source>
</evidence>
<keyword evidence="4 7" id="KW-0665">Pyrimidine biosynthesis</keyword>
<dbReference type="HAMAP" id="MF_00001">
    <property type="entry name" value="Asp_carb_tr"/>
    <property type="match status" value="1"/>
</dbReference>
<dbReference type="Pfam" id="PF00185">
    <property type="entry name" value="OTCace"/>
    <property type="match status" value="1"/>
</dbReference>
<dbReference type="PRINTS" id="PR00101">
    <property type="entry name" value="ATCASE"/>
</dbReference>
<dbReference type="Proteomes" id="UP000000271">
    <property type="component" value="Chromosome"/>
</dbReference>
<feature type="binding site" evidence="7">
    <location>
        <position position="50"/>
    </location>
    <ligand>
        <name>carbamoyl phosphate</name>
        <dbReference type="ChEBI" id="CHEBI:58228"/>
    </ligand>
</feature>
<evidence type="ECO:0000256" key="4">
    <source>
        <dbReference type="ARBA" id="ARBA00022975"/>
    </source>
</evidence>
<keyword evidence="3 7" id="KW-0808">Transferase</keyword>
<dbReference type="PRINTS" id="PR00100">
    <property type="entry name" value="AOTCASE"/>
</dbReference>
<protein>
    <recommendedName>
        <fullName evidence="7">Aspartate carbamoyltransferase</fullName>
        <ecNumber evidence="7">2.1.3.2</ecNumber>
    </recommendedName>
    <alternativeName>
        <fullName evidence="7">Aspartate transcarbamylase</fullName>
        <shortName evidence="7">ATCase</shortName>
    </alternativeName>
</protein>
<evidence type="ECO:0000313" key="11">
    <source>
        <dbReference type="Proteomes" id="UP000000271"/>
    </source>
</evidence>
<dbReference type="GO" id="GO:0044205">
    <property type="term" value="P:'de novo' UMP biosynthetic process"/>
    <property type="evidence" value="ECO:0007669"/>
    <property type="project" value="UniProtKB-UniRule"/>
</dbReference>
<comment type="subunit">
    <text evidence="7">Heterododecamer (2C3:3R2) of six catalytic PyrB chains organized as two trimers (C3), and six regulatory PyrI chains organized as three dimers (R2).</text>
</comment>
<evidence type="ECO:0000256" key="6">
    <source>
        <dbReference type="ARBA" id="ARBA00048859"/>
    </source>
</evidence>
<comment type="catalytic activity">
    <reaction evidence="6 7">
        <text>carbamoyl phosphate + L-aspartate = N-carbamoyl-L-aspartate + phosphate + H(+)</text>
        <dbReference type="Rhea" id="RHEA:20013"/>
        <dbReference type="ChEBI" id="CHEBI:15378"/>
        <dbReference type="ChEBI" id="CHEBI:29991"/>
        <dbReference type="ChEBI" id="CHEBI:32814"/>
        <dbReference type="ChEBI" id="CHEBI:43474"/>
        <dbReference type="ChEBI" id="CHEBI:58228"/>
        <dbReference type="EC" id="2.1.3.2"/>
    </reaction>
</comment>
<dbReference type="PANTHER" id="PTHR45753">
    <property type="entry name" value="ORNITHINE CARBAMOYLTRANSFERASE, MITOCHONDRIAL"/>
    <property type="match status" value="1"/>
</dbReference>
<dbReference type="KEGG" id="bse:Bsel_1673"/>
<feature type="binding site" evidence="7">
    <location>
        <position position="210"/>
    </location>
    <ligand>
        <name>L-aspartate</name>
        <dbReference type="ChEBI" id="CHEBI:29991"/>
    </ligand>
</feature>
<dbReference type="HOGENOM" id="CLU_043846_2_1_9"/>
<feature type="domain" description="Aspartate/ornithine carbamoyltransferase Asp/Orn-binding" evidence="8">
    <location>
        <begin position="146"/>
        <end position="287"/>
    </location>
</feature>
<comment type="similarity">
    <text evidence="2 7">Belongs to the aspartate/ornithine carbamoyltransferase superfamily. ATCase family.</text>
</comment>
<feature type="binding site" evidence="7">
    <location>
        <position position="159"/>
    </location>
    <ligand>
        <name>L-aspartate</name>
        <dbReference type="ChEBI" id="CHEBI:29991"/>
    </ligand>
</feature>
<accession>D6XTP5</accession>
<dbReference type="GO" id="GO:0016597">
    <property type="term" value="F:amino acid binding"/>
    <property type="evidence" value="ECO:0007669"/>
    <property type="project" value="InterPro"/>
</dbReference>
<feature type="binding site" evidence="7">
    <location>
        <position position="49"/>
    </location>
    <ligand>
        <name>carbamoyl phosphate</name>
        <dbReference type="ChEBI" id="CHEBI:58228"/>
    </ligand>
</feature>
<feature type="domain" description="Aspartate/ornithine carbamoyltransferase carbamoyl-P binding" evidence="9">
    <location>
        <begin position="4"/>
        <end position="139"/>
    </location>
</feature>
<dbReference type="InterPro" id="IPR002082">
    <property type="entry name" value="Asp_carbamoyltransf"/>
</dbReference>
<evidence type="ECO:0000256" key="3">
    <source>
        <dbReference type="ARBA" id="ARBA00022679"/>
    </source>
</evidence>
<dbReference type="InterPro" id="IPR006131">
    <property type="entry name" value="Asp_carbamoyltransf_Asp/Orn-bd"/>
</dbReference>
<comment type="function">
    <text evidence="5 7">Catalyzes the condensation of carbamoyl phosphate and aspartate to form carbamoyl aspartate and inorganic phosphate, the committed step in the de novo pyrimidine nucleotide biosynthesis pathway.</text>
</comment>